<evidence type="ECO:0000313" key="1">
    <source>
        <dbReference type="EMBL" id="MCK9877741.1"/>
    </source>
</evidence>
<protein>
    <submittedName>
        <fullName evidence="1">Uncharacterized protein</fullName>
    </submittedName>
</protein>
<name>A0ABT0K1R2_9ACTN</name>
<dbReference type="Proteomes" id="UP001201873">
    <property type="component" value="Unassembled WGS sequence"/>
</dbReference>
<keyword evidence="2" id="KW-1185">Reference proteome</keyword>
<sequence length="121" mass="14222">MVVEWKFVDGVRDRLDTDPADVFSENRMTAVRDWLMGDIQRNRESLKEFRESWREVLQGKYEGTSGNVTDQTLAGDEVVFDSLIERWDEFSMPVAEMFAILDKFEEYLDERATRRQVASTD</sequence>
<dbReference type="RefSeq" id="WP_248813458.1">
    <property type="nucleotide sequence ID" value="NZ_JALKFT010000020.1"/>
</dbReference>
<proteinExistence type="predicted"/>
<reference evidence="1 2" key="1">
    <citation type="submission" date="2022-04" db="EMBL/GenBank/DDBJ databases">
        <title>Genome diversity in the genus Frankia.</title>
        <authorList>
            <person name="Carlos-Shanley C."/>
            <person name="Hahn D."/>
        </authorList>
    </citation>
    <scope>NUCLEOTIDE SEQUENCE [LARGE SCALE GENOMIC DNA]</scope>
    <source>
        <strain evidence="1 2">Ag45/Mut15</strain>
    </source>
</reference>
<organism evidence="1 2">
    <name type="scientific">Frankia umida</name>
    <dbReference type="NCBI Taxonomy" id="573489"/>
    <lineage>
        <taxon>Bacteria</taxon>
        <taxon>Bacillati</taxon>
        <taxon>Actinomycetota</taxon>
        <taxon>Actinomycetes</taxon>
        <taxon>Frankiales</taxon>
        <taxon>Frankiaceae</taxon>
        <taxon>Frankia</taxon>
    </lineage>
</organism>
<gene>
    <name evidence="1" type="ORF">MXD59_18505</name>
</gene>
<accession>A0ABT0K1R2</accession>
<evidence type="ECO:0000313" key="2">
    <source>
        <dbReference type="Proteomes" id="UP001201873"/>
    </source>
</evidence>
<dbReference type="EMBL" id="JALKFT010000020">
    <property type="protein sequence ID" value="MCK9877741.1"/>
    <property type="molecule type" value="Genomic_DNA"/>
</dbReference>
<comment type="caution">
    <text evidence="1">The sequence shown here is derived from an EMBL/GenBank/DDBJ whole genome shotgun (WGS) entry which is preliminary data.</text>
</comment>